<sequence>MKRVNVGNVPFIVFKCSCPFYASRYHIRNLFNEPAKLSYCRHDNGWHVWTRRNTRKKNEIRIVHGYHRLNARLKVDMNCIPLSFSLKFFNATEKKWKENNVPH</sequence>
<comment type="caution">
    <text evidence="1">The sequence shown here is derived from an EMBL/GenBank/DDBJ whole genome shotgun (WGS) entry which is preliminary data.</text>
</comment>
<evidence type="ECO:0000313" key="2">
    <source>
        <dbReference type="Proteomes" id="UP001054945"/>
    </source>
</evidence>
<name>A0AAV4W726_CAEEX</name>
<protein>
    <submittedName>
        <fullName evidence="1">Uncharacterized protein</fullName>
    </submittedName>
</protein>
<proteinExistence type="predicted"/>
<accession>A0AAV4W726</accession>
<gene>
    <name evidence="1" type="ORF">CEXT_805401</name>
</gene>
<organism evidence="1 2">
    <name type="scientific">Caerostris extrusa</name>
    <name type="common">Bark spider</name>
    <name type="synonym">Caerostris bankana</name>
    <dbReference type="NCBI Taxonomy" id="172846"/>
    <lineage>
        <taxon>Eukaryota</taxon>
        <taxon>Metazoa</taxon>
        <taxon>Ecdysozoa</taxon>
        <taxon>Arthropoda</taxon>
        <taxon>Chelicerata</taxon>
        <taxon>Arachnida</taxon>
        <taxon>Araneae</taxon>
        <taxon>Araneomorphae</taxon>
        <taxon>Entelegynae</taxon>
        <taxon>Araneoidea</taxon>
        <taxon>Araneidae</taxon>
        <taxon>Caerostris</taxon>
    </lineage>
</organism>
<keyword evidence="2" id="KW-1185">Reference proteome</keyword>
<dbReference type="Proteomes" id="UP001054945">
    <property type="component" value="Unassembled WGS sequence"/>
</dbReference>
<dbReference type="EMBL" id="BPLR01015587">
    <property type="protein sequence ID" value="GIY77190.1"/>
    <property type="molecule type" value="Genomic_DNA"/>
</dbReference>
<evidence type="ECO:0000313" key="1">
    <source>
        <dbReference type="EMBL" id="GIY77190.1"/>
    </source>
</evidence>
<reference evidence="1 2" key="1">
    <citation type="submission" date="2021-06" db="EMBL/GenBank/DDBJ databases">
        <title>Caerostris extrusa draft genome.</title>
        <authorList>
            <person name="Kono N."/>
            <person name="Arakawa K."/>
        </authorList>
    </citation>
    <scope>NUCLEOTIDE SEQUENCE [LARGE SCALE GENOMIC DNA]</scope>
</reference>
<dbReference type="AlphaFoldDB" id="A0AAV4W726"/>